<dbReference type="Gramene" id="Psat05G0601700-T1">
    <property type="protein sequence ID" value="KAI5410713.1"/>
    <property type="gene ID" value="KIW84_056017"/>
</dbReference>
<reference evidence="1 2" key="1">
    <citation type="journal article" date="2022" name="Nat. Genet.">
        <title>Improved pea reference genome and pan-genome highlight genomic features and evolutionary characteristics.</title>
        <authorList>
            <person name="Yang T."/>
            <person name="Liu R."/>
            <person name="Luo Y."/>
            <person name="Hu S."/>
            <person name="Wang D."/>
            <person name="Wang C."/>
            <person name="Pandey M.K."/>
            <person name="Ge S."/>
            <person name="Xu Q."/>
            <person name="Li N."/>
            <person name="Li G."/>
            <person name="Huang Y."/>
            <person name="Saxena R.K."/>
            <person name="Ji Y."/>
            <person name="Li M."/>
            <person name="Yan X."/>
            <person name="He Y."/>
            <person name="Liu Y."/>
            <person name="Wang X."/>
            <person name="Xiang C."/>
            <person name="Varshney R.K."/>
            <person name="Ding H."/>
            <person name="Gao S."/>
            <person name="Zong X."/>
        </authorList>
    </citation>
    <scope>NUCLEOTIDE SEQUENCE [LARGE SCALE GENOMIC DNA]</scope>
    <source>
        <strain evidence="1 2">cv. Zhongwan 6</strain>
    </source>
</reference>
<evidence type="ECO:0000313" key="1">
    <source>
        <dbReference type="EMBL" id="KAI5410713.1"/>
    </source>
</evidence>
<dbReference type="PANTHER" id="PTHR33137:SF4">
    <property type="entry name" value="MEDIATOR OF RNA POLYMERASE II TRANSCRIPTION SUBUNIT 15A-RELATED"/>
    <property type="match status" value="1"/>
</dbReference>
<keyword evidence="2" id="KW-1185">Reference proteome</keyword>
<organism evidence="1 2">
    <name type="scientific">Pisum sativum</name>
    <name type="common">Garden pea</name>
    <name type="synonym">Lathyrus oleraceus</name>
    <dbReference type="NCBI Taxonomy" id="3888"/>
    <lineage>
        <taxon>Eukaryota</taxon>
        <taxon>Viridiplantae</taxon>
        <taxon>Streptophyta</taxon>
        <taxon>Embryophyta</taxon>
        <taxon>Tracheophyta</taxon>
        <taxon>Spermatophyta</taxon>
        <taxon>Magnoliopsida</taxon>
        <taxon>eudicotyledons</taxon>
        <taxon>Gunneridae</taxon>
        <taxon>Pentapetalae</taxon>
        <taxon>rosids</taxon>
        <taxon>fabids</taxon>
        <taxon>Fabales</taxon>
        <taxon>Fabaceae</taxon>
        <taxon>Papilionoideae</taxon>
        <taxon>50 kb inversion clade</taxon>
        <taxon>NPAAA clade</taxon>
        <taxon>Hologalegina</taxon>
        <taxon>IRL clade</taxon>
        <taxon>Fabeae</taxon>
        <taxon>Lathyrus</taxon>
    </lineage>
</organism>
<dbReference type="AlphaFoldDB" id="A0A9D4WX36"/>
<evidence type="ECO:0000313" key="2">
    <source>
        <dbReference type="Proteomes" id="UP001058974"/>
    </source>
</evidence>
<sequence length="248" mass="26682">MTNCRLQARNFITQDGVNGTRRMKRSANATPLNVASSTRSVNDNFKQLFAMEASDLESTATSNIKKPRIEANHALLEEIRDVNQRLIDTVVSISDEEVDPSAAAPAQSLAIGTPGISASPLLAEFTGPDGAHGNALAPPSGKSTIIEQPIDRLIKAAISLTPAALRAVVSDIDLLQISEKRLEDALVDSSSLSGLETHLSEVHKFSVATDVVMTFTRAQFEGHVEELTQKLHSACRKVDVLCENNLDV</sequence>
<dbReference type="Proteomes" id="UP001058974">
    <property type="component" value="Chromosome 5"/>
</dbReference>
<gene>
    <name evidence="1" type="ORF">KIW84_056017</name>
</gene>
<accession>A0A9D4WX36</accession>
<dbReference type="InterPro" id="IPR044661">
    <property type="entry name" value="MED15a/b/c-like"/>
</dbReference>
<proteinExistence type="predicted"/>
<dbReference type="GO" id="GO:0003713">
    <property type="term" value="F:transcription coactivator activity"/>
    <property type="evidence" value="ECO:0007669"/>
    <property type="project" value="InterPro"/>
</dbReference>
<comment type="caution">
    <text evidence="1">The sequence shown here is derived from an EMBL/GenBank/DDBJ whole genome shotgun (WGS) entry which is preliminary data.</text>
</comment>
<dbReference type="PANTHER" id="PTHR33137">
    <property type="entry name" value="MEDIATOR OF RNA POLYMERASE II TRANSCRIPTION SUBUNIT 15A-RELATED"/>
    <property type="match status" value="1"/>
</dbReference>
<name>A0A9D4WX36_PEA</name>
<dbReference type="GO" id="GO:0031490">
    <property type="term" value="F:chromatin DNA binding"/>
    <property type="evidence" value="ECO:0007669"/>
    <property type="project" value="InterPro"/>
</dbReference>
<protein>
    <submittedName>
        <fullName evidence="1">Uncharacterized protein</fullName>
    </submittedName>
</protein>
<dbReference type="EMBL" id="JAMSHJ010000005">
    <property type="protein sequence ID" value="KAI5410713.1"/>
    <property type="molecule type" value="Genomic_DNA"/>
</dbReference>